<keyword evidence="1" id="KW-1133">Transmembrane helix</keyword>
<evidence type="ECO:0008006" key="4">
    <source>
        <dbReference type="Google" id="ProtNLM"/>
    </source>
</evidence>
<dbReference type="InterPro" id="IPR051790">
    <property type="entry name" value="Cytochrome_c-biogenesis_DsbD"/>
</dbReference>
<reference evidence="2" key="1">
    <citation type="submission" date="2021-03" db="EMBL/GenBank/DDBJ databases">
        <authorList>
            <person name="Jaffe A."/>
        </authorList>
    </citation>
    <scope>NUCLEOTIDE SEQUENCE</scope>
    <source>
        <strain evidence="2">RIFCSPHIGHO2_01_FULL_GW2011_AR10_43_9</strain>
    </source>
</reference>
<proteinExistence type="predicted"/>
<name>A0A8T4KWL1_9ARCH</name>
<feature type="transmembrane region" description="Helical" evidence="1">
    <location>
        <begin position="306"/>
        <end position="339"/>
    </location>
</feature>
<gene>
    <name evidence="2" type="ORF">J4224_03605</name>
</gene>
<feature type="transmembrane region" description="Helical" evidence="1">
    <location>
        <begin position="351"/>
        <end position="369"/>
    </location>
</feature>
<feature type="transmembrane region" description="Helical" evidence="1">
    <location>
        <begin position="390"/>
        <end position="407"/>
    </location>
</feature>
<evidence type="ECO:0000313" key="2">
    <source>
        <dbReference type="EMBL" id="MBS3059478.1"/>
    </source>
</evidence>
<comment type="caution">
    <text evidence="2">The sequence shown here is derived from an EMBL/GenBank/DDBJ whole genome shotgun (WGS) entry which is preliminary data.</text>
</comment>
<dbReference type="Proteomes" id="UP000683213">
    <property type="component" value="Unassembled WGS sequence"/>
</dbReference>
<dbReference type="AlphaFoldDB" id="A0A8T4KWL1"/>
<feature type="transmembrane region" description="Helical" evidence="1">
    <location>
        <begin position="260"/>
        <end position="281"/>
    </location>
</feature>
<keyword evidence="1" id="KW-0472">Membrane</keyword>
<dbReference type="PANTHER" id="PTHR31272:SF9">
    <property type="entry name" value="BLL1027 PROTEIN"/>
    <property type="match status" value="1"/>
</dbReference>
<reference evidence="2" key="2">
    <citation type="submission" date="2021-05" db="EMBL/GenBank/DDBJ databases">
        <title>Protein family content uncovers lineage relationships and bacterial pathway maintenance mechanisms in DPANN archaea.</title>
        <authorList>
            <person name="Castelle C.J."/>
            <person name="Meheust R."/>
            <person name="Jaffe A.L."/>
            <person name="Seitz K."/>
            <person name="Gong X."/>
            <person name="Baker B.J."/>
            <person name="Banfield J.F."/>
        </authorList>
    </citation>
    <scope>NUCLEOTIDE SEQUENCE</scope>
    <source>
        <strain evidence="2">RIFCSPHIGHO2_01_FULL_GW2011_AR10_43_9</strain>
    </source>
</reference>
<dbReference type="EMBL" id="JAGVWF010000048">
    <property type="protein sequence ID" value="MBS3059478.1"/>
    <property type="molecule type" value="Genomic_DNA"/>
</dbReference>
<keyword evidence="1" id="KW-0812">Transmembrane</keyword>
<protein>
    <recommendedName>
        <fullName evidence="4">Cytochrome C biogenesis protein transmembrane domain-containing protein</fullName>
    </recommendedName>
</protein>
<organism evidence="2 3">
    <name type="scientific">Candidatus Iainarchaeum sp</name>
    <dbReference type="NCBI Taxonomy" id="3101447"/>
    <lineage>
        <taxon>Archaea</taxon>
        <taxon>Candidatus Iainarchaeota</taxon>
        <taxon>Candidatus Iainarchaeia</taxon>
        <taxon>Candidatus Iainarchaeales</taxon>
        <taxon>Candidatus Iainarchaeaceae</taxon>
        <taxon>Candidatus Iainarchaeum</taxon>
    </lineage>
</organism>
<feature type="transmembrane region" description="Helical" evidence="1">
    <location>
        <begin position="229"/>
        <end position="254"/>
    </location>
</feature>
<evidence type="ECO:0000313" key="3">
    <source>
        <dbReference type="Proteomes" id="UP000683213"/>
    </source>
</evidence>
<sequence>MKKIMLAAIALLFVAAMAVPHQMDSVAQPSAAFAGDESNNRKVVIYKNEACGHCEIYLQEFKNFLQLHGYTDIEEKLMINDPAIREEVARLNSERSIPLEMQGHMVTVIDGSLVLEGHVPIQILEGFFEEFSEKPFPQMVVLQDSMLSFAELESYKIMNEKGIRECSIEKGVVDCAGLKGKTVSQEALLPLVLVTGLIDGINPCAFGVLLFFIAFLYSMRKSKLEIWKVGIVFIAMIFITYLGIGLGLLQAILISGEPHLFGKISAVFMLLLALINIKDYFFYGKWFSLRMPAFAAPIIKERMNDLTLFGVAILGFLVGLCTFPCSGGIYIGILSLLAIQTTFAEGITLLLIYNVMFVLPLIAILVVASSRTVTEKITEWEKNNKRKMKLASGLVMLALAAILWFFSF</sequence>
<feature type="transmembrane region" description="Helical" evidence="1">
    <location>
        <begin position="188"/>
        <end position="217"/>
    </location>
</feature>
<accession>A0A8T4KWL1</accession>
<evidence type="ECO:0000256" key="1">
    <source>
        <dbReference type="SAM" id="Phobius"/>
    </source>
</evidence>
<dbReference type="PANTHER" id="PTHR31272">
    <property type="entry name" value="CYTOCHROME C-TYPE BIOGENESIS PROTEIN HI_1454-RELATED"/>
    <property type="match status" value="1"/>
</dbReference>